<dbReference type="InterPro" id="IPR058548">
    <property type="entry name" value="MlaB-like_STAS"/>
</dbReference>
<reference evidence="3 4" key="1">
    <citation type="submission" date="2020-02" db="EMBL/GenBank/DDBJ databases">
        <authorList>
            <person name="Zheng R.K."/>
            <person name="Sun C.M."/>
        </authorList>
    </citation>
    <scope>NUCLEOTIDE SEQUENCE [LARGE SCALE GENOMIC DNA]</scope>
    <source>
        <strain evidence="4">zrk23</strain>
    </source>
</reference>
<dbReference type="KEGG" id="spzr:G5C33_07890"/>
<dbReference type="Gene3D" id="3.30.750.24">
    <property type="entry name" value="STAS domain"/>
    <property type="match status" value="1"/>
</dbReference>
<keyword evidence="4" id="KW-1185">Reference proteome</keyword>
<evidence type="ECO:0000256" key="1">
    <source>
        <dbReference type="SAM" id="MobiDB-lite"/>
    </source>
</evidence>
<dbReference type="Proteomes" id="UP000501568">
    <property type="component" value="Chromosome"/>
</dbReference>
<protein>
    <submittedName>
        <fullName evidence="3">STAS domain-containing protein</fullName>
    </submittedName>
</protein>
<proteinExistence type="predicted"/>
<sequence>MDSPQQPPEFVPQLVDLEDILPIDCEAAPAADAAEPGDAENPAPADEDRAVRLPAHASTVAAEDIKVRMVLAADLDGEVIVDASEVESVGQAVLQLLVAARRESEQSGYALSIENPSQAFVDRVTRCRLTDAIGIQTGEHQ</sequence>
<dbReference type="Pfam" id="PF13466">
    <property type="entry name" value="STAS_2"/>
    <property type="match status" value="1"/>
</dbReference>
<dbReference type="SUPFAM" id="SSF52091">
    <property type="entry name" value="SpoIIaa-like"/>
    <property type="match status" value="1"/>
</dbReference>
<feature type="compositionally biased region" description="Low complexity" evidence="1">
    <location>
        <begin position="26"/>
        <end position="44"/>
    </location>
</feature>
<dbReference type="AlphaFoldDB" id="A0A6G6Y551"/>
<dbReference type="RefSeq" id="WP_165326723.1">
    <property type="nucleotide sequence ID" value="NZ_CP049109.1"/>
</dbReference>
<accession>A0A6G6Y551</accession>
<name>A0A6G6Y551_9SPHN</name>
<evidence type="ECO:0000313" key="4">
    <source>
        <dbReference type="Proteomes" id="UP000501568"/>
    </source>
</evidence>
<dbReference type="EMBL" id="CP049109">
    <property type="protein sequence ID" value="QIG79723.1"/>
    <property type="molecule type" value="Genomic_DNA"/>
</dbReference>
<feature type="domain" description="MlaB-like STAS" evidence="2">
    <location>
        <begin position="75"/>
        <end position="125"/>
    </location>
</feature>
<gene>
    <name evidence="3" type="ORF">G5C33_07890</name>
</gene>
<dbReference type="InterPro" id="IPR036513">
    <property type="entry name" value="STAS_dom_sf"/>
</dbReference>
<feature type="region of interest" description="Disordered" evidence="1">
    <location>
        <begin position="25"/>
        <end position="48"/>
    </location>
</feature>
<evidence type="ECO:0000259" key="2">
    <source>
        <dbReference type="Pfam" id="PF13466"/>
    </source>
</evidence>
<organism evidence="3 4">
    <name type="scientific">Stakelama tenebrarum</name>
    <dbReference type="NCBI Taxonomy" id="2711215"/>
    <lineage>
        <taxon>Bacteria</taxon>
        <taxon>Pseudomonadati</taxon>
        <taxon>Pseudomonadota</taxon>
        <taxon>Alphaproteobacteria</taxon>
        <taxon>Sphingomonadales</taxon>
        <taxon>Sphingomonadaceae</taxon>
        <taxon>Stakelama</taxon>
    </lineage>
</organism>
<evidence type="ECO:0000313" key="3">
    <source>
        <dbReference type="EMBL" id="QIG79723.1"/>
    </source>
</evidence>